<accession>A0ABU0XIB8</accession>
<dbReference type="InterPro" id="IPR000524">
    <property type="entry name" value="Tscrpt_reg_HTH_GntR"/>
</dbReference>
<dbReference type="PROSITE" id="PS50949">
    <property type="entry name" value="HTH_GNTR"/>
    <property type="match status" value="1"/>
</dbReference>
<dbReference type="InterPro" id="IPR036388">
    <property type="entry name" value="WH-like_DNA-bd_sf"/>
</dbReference>
<dbReference type="Gene3D" id="1.20.120.530">
    <property type="entry name" value="GntR ligand-binding domain-like"/>
    <property type="match status" value="1"/>
</dbReference>
<dbReference type="SUPFAM" id="SSF48008">
    <property type="entry name" value="GntR ligand-binding domain-like"/>
    <property type="match status" value="1"/>
</dbReference>
<sequence length="230" mass="25523">MPEAAEGQHAPVDADQDTALDVLAYEWIRDRIIDGTMLHGSRVRERDIAAQLNVSRNPIREALPRLEAEGYIRTLHRRGAVVTPMRMQEVAELFTVRSVLEPLTAREAAMRCAEGASPARLLESLEAEERAMRSGDARTVANATADFHDEIVELSGNVLLQQIMMPIRGRVKRFFNIITQEGSDNTHSEHSTLCKAIVQGHVDWAGSLAAAHLEHGRLSSLAVVESLFER</sequence>
<dbReference type="EMBL" id="JAVFCB010000006">
    <property type="protein sequence ID" value="MDQ4214612.1"/>
    <property type="molecule type" value="Genomic_DNA"/>
</dbReference>
<evidence type="ECO:0000256" key="3">
    <source>
        <dbReference type="ARBA" id="ARBA00023163"/>
    </source>
</evidence>
<keyword evidence="2" id="KW-0238">DNA-binding</keyword>
<dbReference type="Pfam" id="PF07729">
    <property type="entry name" value="FCD"/>
    <property type="match status" value="1"/>
</dbReference>
<protein>
    <submittedName>
        <fullName evidence="5">GntR family transcriptional regulator</fullName>
    </submittedName>
</protein>
<reference evidence="5 6" key="1">
    <citation type="submission" date="2023-08" db="EMBL/GenBank/DDBJ databases">
        <title>Microbacterium sp. nov., isolated from a waste landfill.</title>
        <authorList>
            <person name="Wen W."/>
        </authorList>
    </citation>
    <scope>NUCLEOTIDE SEQUENCE [LARGE SCALE GENOMIC DNA]</scope>
    <source>
        <strain evidence="5 6">ASV81</strain>
    </source>
</reference>
<dbReference type="InterPro" id="IPR036390">
    <property type="entry name" value="WH_DNA-bd_sf"/>
</dbReference>
<evidence type="ECO:0000256" key="1">
    <source>
        <dbReference type="ARBA" id="ARBA00023015"/>
    </source>
</evidence>
<dbReference type="SUPFAM" id="SSF46785">
    <property type="entry name" value="Winged helix' DNA-binding domain"/>
    <property type="match status" value="1"/>
</dbReference>
<dbReference type="SMART" id="SM00895">
    <property type="entry name" value="FCD"/>
    <property type="match status" value="1"/>
</dbReference>
<evidence type="ECO:0000313" key="5">
    <source>
        <dbReference type="EMBL" id="MDQ4214612.1"/>
    </source>
</evidence>
<keyword evidence="1" id="KW-0805">Transcription regulation</keyword>
<keyword evidence="6" id="KW-1185">Reference proteome</keyword>
<dbReference type="SMART" id="SM00345">
    <property type="entry name" value="HTH_GNTR"/>
    <property type="match status" value="1"/>
</dbReference>
<feature type="domain" description="HTH gntR-type" evidence="4">
    <location>
        <begin position="18"/>
        <end position="85"/>
    </location>
</feature>
<dbReference type="Pfam" id="PF00392">
    <property type="entry name" value="GntR"/>
    <property type="match status" value="1"/>
</dbReference>
<organism evidence="5 6">
    <name type="scientific">Microbacterium capsulatum</name>
    <dbReference type="NCBI Taxonomy" id="3041921"/>
    <lineage>
        <taxon>Bacteria</taxon>
        <taxon>Bacillati</taxon>
        <taxon>Actinomycetota</taxon>
        <taxon>Actinomycetes</taxon>
        <taxon>Micrococcales</taxon>
        <taxon>Microbacteriaceae</taxon>
        <taxon>Microbacterium</taxon>
    </lineage>
</organism>
<keyword evidence="3" id="KW-0804">Transcription</keyword>
<dbReference type="PANTHER" id="PTHR43537">
    <property type="entry name" value="TRANSCRIPTIONAL REGULATOR, GNTR FAMILY"/>
    <property type="match status" value="1"/>
</dbReference>
<dbReference type="Proteomes" id="UP001230289">
    <property type="component" value="Unassembled WGS sequence"/>
</dbReference>
<dbReference type="InterPro" id="IPR008920">
    <property type="entry name" value="TF_FadR/GntR_C"/>
</dbReference>
<gene>
    <name evidence="5" type="ORF">RBR11_11875</name>
</gene>
<proteinExistence type="predicted"/>
<dbReference type="RefSeq" id="WP_308489555.1">
    <property type="nucleotide sequence ID" value="NZ_JAVFCB010000006.1"/>
</dbReference>
<evidence type="ECO:0000256" key="2">
    <source>
        <dbReference type="ARBA" id="ARBA00023125"/>
    </source>
</evidence>
<name>A0ABU0XIB8_9MICO</name>
<evidence type="ECO:0000259" key="4">
    <source>
        <dbReference type="PROSITE" id="PS50949"/>
    </source>
</evidence>
<dbReference type="PANTHER" id="PTHR43537:SF45">
    <property type="entry name" value="GNTR FAMILY REGULATORY PROTEIN"/>
    <property type="match status" value="1"/>
</dbReference>
<dbReference type="Gene3D" id="1.10.10.10">
    <property type="entry name" value="Winged helix-like DNA-binding domain superfamily/Winged helix DNA-binding domain"/>
    <property type="match status" value="1"/>
</dbReference>
<dbReference type="PRINTS" id="PR00035">
    <property type="entry name" value="HTHGNTR"/>
</dbReference>
<dbReference type="CDD" id="cd07377">
    <property type="entry name" value="WHTH_GntR"/>
    <property type="match status" value="1"/>
</dbReference>
<dbReference type="InterPro" id="IPR011711">
    <property type="entry name" value="GntR_C"/>
</dbReference>
<comment type="caution">
    <text evidence="5">The sequence shown here is derived from an EMBL/GenBank/DDBJ whole genome shotgun (WGS) entry which is preliminary data.</text>
</comment>
<evidence type="ECO:0000313" key="6">
    <source>
        <dbReference type="Proteomes" id="UP001230289"/>
    </source>
</evidence>